<dbReference type="PANTHER" id="PTHR19305">
    <property type="entry name" value="SYNAPTOSOMAL ASSOCIATED PROTEIN"/>
    <property type="match status" value="1"/>
</dbReference>
<dbReference type="PANTHER" id="PTHR19305:SF9">
    <property type="entry name" value="SYNAPTOSOMAL-ASSOCIATED PROTEIN 29"/>
    <property type="match status" value="1"/>
</dbReference>
<dbReference type="Gene3D" id="1.20.5.110">
    <property type="match status" value="2"/>
</dbReference>
<keyword evidence="6" id="KW-1185">Reference proteome</keyword>
<feature type="region of interest" description="Disordered" evidence="3">
    <location>
        <begin position="57"/>
        <end position="114"/>
    </location>
</feature>
<comment type="similarity">
    <text evidence="1">Belongs to the SNAP-25 family.</text>
</comment>
<dbReference type="AlphaFoldDB" id="A0A9Q0LVE1"/>
<accession>A0A9Q0LVE1</accession>
<dbReference type="GO" id="GO:0005886">
    <property type="term" value="C:plasma membrane"/>
    <property type="evidence" value="ECO:0007669"/>
    <property type="project" value="TreeGrafter"/>
</dbReference>
<evidence type="ECO:0000256" key="2">
    <source>
        <dbReference type="SAM" id="Coils"/>
    </source>
</evidence>
<feature type="coiled-coil region" evidence="2">
    <location>
        <begin position="117"/>
        <end position="144"/>
    </location>
</feature>
<evidence type="ECO:0000256" key="1">
    <source>
        <dbReference type="ARBA" id="ARBA00009480"/>
    </source>
</evidence>
<evidence type="ECO:0000256" key="3">
    <source>
        <dbReference type="SAM" id="MobiDB-lite"/>
    </source>
</evidence>
<evidence type="ECO:0000313" key="6">
    <source>
        <dbReference type="Proteomes" id="UP001149090"/>
    </source>
</evidence>
<evidence type="ECO:0000259" key="4">
    <source>
        <dbReference type="PROSITE" id="PS50192"/>
    </source>
</evidence>
<dbReference type="CDD" id="cd15841">
    <property type="entry name" value="SNARE_Qc"/>
    <property type="match status" value="1"/>
</dbReference>
<name>A0A9Q0LVE1_ANAIG</name>
<feature type="compositionally biased region" description="Basic and acidic residues" evidence="3">
    <location>
        <begin position="58"/>
        <end position="83"/>
    </location>
</feature>
<feature type="domain" description="T-SNARE coiled-coil homology" evidence="4">
    <location>
        <begin position="121"/>
        <end position="183"/>
    </location>
</feature>
<dbReference type="OMA" id="GMIQINE"/>
<comment type="caution">
    <text evidence="5">The sequence shown here is derived from an EMBL/GenBank/DDBJ whole genome shotgun (WGS) entry which is preliminary data.</text>
</comment>
<reference evidence="5" key="1">
    <citation type="submission" date="2022-10" db="EMBL/GenBank/DDBJ databases">
        <title>Novel sulphate-reducing endosymbionts in the free-living metamonad Anaeramoeba.</title>
        <authorList>
            <person name="Jerlstrom-Hultqvist J."/>
            <person name="Cepicka I."/>
            <person name="Gallot-Lavallee L."/>
            <person name="Salas-Leiva D."/>
            <person name="Curtis B.A."/>
            <person name="Zahonova K."/>
            <person name="Pipaliya S."/>
            <person name="Dacks J."/>
            <person name="Roger A.J."/>
        </authorList>
    </citation>
    <scope>NUCLEOTIDE SEQUENCE</scope>
    <source>
        <strain evidence="5">BMAN</strain>
    </source>
</reference>
<gene>
    <name evidence="5" type="ORF">M0811_04022</name>
</gene>
<dbReference type="PROSITE" id="PS50192">
    <property type="entry name" value="T_SNARE"/>
    <property type="match status" value="2"/>
</dbReference>
<feature type="region of interest" description="Disordered" evidence="3">
    <location>
        <begin position="1"/>
        <end position="26"/>
    </location>
</feature>
<evidence type="ECO:0000313" key="5">
    <source>
        <dbReference type="EMBL" id="KAJ5079712.1"/>
    </source>
</evidence>
<dbReference type="SUPFAM" id="SSF58038">
    <property type="entry name" value="SNARE fusion complex"/>
    <property type="match status" value="2"/>
</dbReference>
<protein>
    <submittedName>
        <fullName evidence="5">Synaptosomal associated protein</fullName>
    </submittedName>
</protein>
<dbReference type="Pfam" id="PF12352">
    <property type="entry name" value="V-SNARE_C"/>
    <property type="match status" value="1"/>
</dbReference>
<dbReference type="EMBL" id="JAPDFW010000022">
    <property type="protein sequence ID" value="KAJ5079712.1"/>
    <property type="molecule type" value="Genomic_DNA"/>
</dbReference>
<dbReference type="SMART" id="SM00397">
    <property type="entry name" value="t_SNARE"/>
    <property type="match status" value="2"/>
</dbReference>
<organism evidence="5 6">
    <name type="scientific">Anaeramoeba ignava</name>
    <name type="common">Anaerobic marine amoeba</name>
    <dbReference type="NCBI Taxonomy" id="1746090"/>
    <lineage>
        <taxon>Eukaryota</taxon>
        <taxon>Metamonada</taxon>
        <taxon>Anaeramoebidae</taxon>
        <taxon>Anaeramoeba</taxon>
    </lineage>
</organism>
<dbReference type="Proteomes" id="UP001149090">
    <property type="component" value="Unassembled WGS sequence"/>
</dbReference>
<dbReference type="OrthoDB" id="19261at2759"/>
<feature type="domain" description="T-SNARE coiled-coil homology" evidence="4">
    <location>
        <begin position="15"/>
        <end position="77"/>
    </location>
</feature>
<sequence length="184" mass="21262">MNRKPIAFGEEFVQQQQQQQPQSTTKRMVSTLVNSEEIGIATLEQLEKQGDQLNRVNKKMDNIEENNEKSSKILKGMGKEKQTSQKIKGSQKLKYQKEPAKTNQKSAFDGIDHSKISDEKKKELDEIDEDLNQISNLLGNLKQIGLEQNSELERHSKMLDEIDTKVDKANYMIDQNNRKIRKML</sequence>
<proteinExistence type="inferred from homology"/>
<keyword evidence="2" id="KW-0175">Coiled coil</keyword>
<dbReference type="InterPro" id="IPR000727">
    <property type="entry name" value="T_SNARE_dom"/>
</dbReference>